<protein>
    <recommendedName>
        <fullName evidence="5">DUF3105 domain-containing protein</fullName>
    </recommendedName>
</protein>
<organism evidence="3 4">
    <name type="scientific">Pilimelia terevasa</name>
    <dbReference type="NCBI Taxonomy" id="53372"/>
    <lineage>
        <taxon>Bacteria</taxon>
        <taxon>Bacillati</taxon>
        <taxon>Actinomycetota</taxon>
        <taxon>Actinomycetes</taxon>
        <taxon>Micromonosporales</taxon>
        <taxon>Micromonosporaceae</taxon>
        <taxon>Pilimelia</taxon>
    </lineage>
</organism>
<feature type="region of interest" description="Disordered" evidence="1">
    <location>
        <begin position="1"/>
        <end position="55"/>
    </location>
</feature>
<evidence type="ECO:0008006" key="5">
    <source>
        <dbReference type="Google" id="ProtNLM"/>
    </source>
</evidence>
<evidence type="ECO:0000313" key="4">
    <source>
        <dbReference type="Proteomes" id="UP000662200"/>
    </source>
</evidence>
<evidence type="ECO:0000256" key="2">
    <source>
        <dbReference type="SAM" id="Phobius"/>
    </source>
</evidence>
<evidence type="ECO:0000256" key="1">
    <source>
        <dbReference type="SAM" id="MobiDB-lite"/>
    </source>
</evidence>
<keyword evidence="2" id="KW-0472">Membrane</keyword>
<reference evidence="3" key="1">
    <citation type="journal article" date="2014" name="Int. J. Syst. Evol. Microbiol.">
        <title>Complete genome sequence of Corynebacterium casei LMG S-19264T (=DSM 44701T), isolated from a smear-ripened cheese.</title>
        <authorList>
            <consortium name="US DOE Joint Genome Institute (JGI-PGF)"/>
            <person name="Walter F."/>
            <person name="Albersmeier A."/>
            <person name="Kalinowski J."/>
            <person name="Ruckert C."/>
        </authorList>
    </citation>
    <scope>NUCLEOTIDE SEQUENCE</scope>
    <source>
        <strain evidence="3">JCM 3091</strain>
    </source>
</reference>
<gene>
    <name evidence="3" type="ORF">GCM10010124_09190</name>
</gene>
<feature type="compositionally biased region" description="Gly residues" evidence="1">
    <location>
        <begin position="21"/>
        <end position="43"/>
    </location>
</feature>
<name>A0A8J3BM00_9ACTN</name>
<feature type="transmembrane region" description="Helical" evidence="2">
    <location>
        <begin position="64"/>
        <end position="86"/>
    </location>
</feature>
<dbReference type="RefSeq" id="WP_189112900.1">
    <property type="nucleotide sequence ID" value="NZ_BMQC01000002.1"/>
</dbReference>
<dbReference type="Pfam" id="PF11303">
    <property type="entry name" value="DUF3105"/>
    <property type="match status" value="1"/>
</dbReference>
<dbReference type="EMBL" id="BMQC01000002">
    <property type="protein sequence ID" value="GGK18745.1"/>
    <property type="molecule type" value="Genomic_DNA"/>
</dbReference>
<keyword evidence="2" id="KW-1133">Transmembrane helix</keyword>
<comment type="caution">
    <text evidence="3">The sequence shown here is derived from an EMBL/GenBank/DDBJ whole genome shotgun (WGS) entry which is preliminary data.</text>
</comment>
<dbReference type="AlphaFoldDB" id="A0A8J3BM00"/>
<reference evidence="3" key="2">
    <citation type="submission" date="2020-09" db="EMBL/GenBank/DDBJ databases">
        <authorList>
            <person name="Sun Q."/>
            <person name="Ohkuma M."/>
        </authorList>
    </citation>
    <scope>NUCLEOTIDE SEQUENCE</scope>
    <source>
        <strain evidence="3">JCM 3091</strain>
    </source>
</reference>
<accession>A0A8J3BM00</accession>
<proteinExistence type="predicted"/>
<evidence type="ECO:0000313" key="3">
    <source>
        <dbReference type="EMBL" id="GGK18745.1"/>
    </source>
</evidence>
<dbReference type="InterPro" id="IPR021454">
    <property type="entry name" value="DUF3105"/>
</dbReference>
<dbReference type="Proteomes" id="UP000662200">
    <property type="component" value="Unassembled WGS sequence"/>
</dbReference>
<keyword evidence="4" id="KW-1185">Reference proteome</keyword>
<keyword evidence="2" id="KW-0812">Transmembrane</keyword>
<sequence>MSISSTGDGQRDPSVVRTGGAKAGAGRPGGKAGAGRPGGGRSGRGPKKPIKPVKIGSDRNWGPIALFSAVGLLAAGIVGFGVFAAVRDKAPEAADIKGLSNYRESQPKLVQSGDHRIGPIKYDIIPPVAGPHNARWQNCVGEVFDAPISNEHVVHSLEHGAVWITYRPNLPRDQVDQLAGKVRNRDRMILSPYPNLDAPISLQAWGYQLKVDSAGDGRINDFIKAFRKTAAVENVPCSEGVTTTGTVPVDLPAGAPAG</sequence>